<dbReference type="Proteomes" id="UP001501496">
    <property type="component" value="Unassembled WGS sequence"/>
</dbReference>
<accession>A0ABP8C8B1</accession>
<dbReference type="PANTHER" id="PTHR43708">
    <property type="entry name" value="CONSERVED EXPRESSED OXIDOREDUCTASE (EUROFUNG)"/>
    <property type="match status" value="1"/>
</dbReference>
<dbReference type="InterPro" id="IPR055170">
    <property type="entry name" value="GFO_IDH_MocA-like_dom"/>
</dbReference>
<evidence type="ECO:0000313" key="3">
    <source>
        <dbReference type="EMBL" id="GAA4235482.1"/>
    </source>
</evidence>
<feature type="domain" description="GFO/IDH/MocA-like oxidoreductase" evidence="2">
    <location>
        <begin position="130"/>
        <end position="249"/>
    </location>
</feature>
<dbReference type="InterPro" id="IPR036291">
    <property type="entry name" value="NAD(P)-bd_dom_sf"/>
</dbReference>
<dbReference type="Pfam" id="PF22725">
    <property type="entry name" value="GFO_IDH_MocA_C3"/>
    <property type="match status" value="1"/>
</dbReference>
<feature type="domain" description="Gfo/Idh/MocA-like oxidoreductase N-terminal" evidence="1">
    <location>
        <begin position="6"/>
        <end position="119"/>
    </location>
</feature>
<dbReference type="Gene3D" id="3.40.50.720">
    <property type="entry name" value="NAD(P)-binding Rossmann-like Domain"/>
    <property type="match status" value="1"/>
</dbReference>
<dbReference type="Pfam" id="PF01408">
    <property type="entry name" value="GFO_IDH_MocA"/>
    <property type="match status" value="1"/>
</dbReference>
<dbReference type="SUPFAM" id="SSF55347">
    <property type="entry name" value="Glyceraldehyde-3-phosphate dehydrogenase-like, C-terminal domain"/>
    <property type="match status" value="1"/>
</dbReference>
<evidence type="ECO:0000313" key="4">
    <source>
        <dbReference type="Proteomes" id="UP001501496"/>
    </source>
</evidence>
<dbReference type="EMBL" id="BAABCA010000003">
    <property type="protein sequence ID" value="GAA4235482.1"/>
    <property type="molecule type" value="Genomic_DNA"/>
</dbReference>
<dbReference type="InterPro" id="IPR051317">
    <property type="entry name" value="Gfo/Idh/MocA_oxidoreduct"/>
</dbReference>
<dbReference type="SUPFAM" id="SSF51735">
    <property type="entry name" value="NAD(P)-binding Rossmann-fold domains"/>
    <property type="match status" value="1"/>
</dbReference>
<sequence>MNDVIKTGVLSFGMSGSLFHCPFLNMHPKFNLKAIVERSTKKAQVVYPDIKSYNTVTELLNDDSIELVVINTPSSTHFDFALQAIRANKHIIVEKPFTVTSAEAKTLFKEAKTRNCIIMPFQNRRYDSDFLSVKKVIESGKLGRLIEVHFRYDRYKYAISTNITKESPVAGNGLLYNLGPHLLDASIALFGKPESFNIVTLGNRPETQVDDYAHVHLKYNSGMQVYVTASLLVANALPAFVLHGTKGSYIKNRTDVQETQLQSGLKPDNVLFGVEKPNSEGVLTSVDDKGVVTEEKIASEKASYINFFEAVYQTLVNKKPFPITEYQIINQLEILESAF</sequence>
<comment type="caution">
    <text evidence="3">The sequence shown here is derived from an EMBL/GenBank/DDBJ whole genome shotgun (WGS) entry which is preliminary data.</text>
</comment>
<dbReference type="InterPro" id="IPR000683">
    <property type="entry name" value="Gfo/Idh/MocA-like_OxRdtase_N"/>
</dbReference>
<dbReference type="RefSeq" id="WP_344787791.1">
    <property type="nucleotide sequence ID" value="NZ_BAABCA010000003.1"/>
</dbReference>
<organism evidence="3 4">
    <name type="scientific">Postechiella marina</name>
    <dbReference type="NCBI Taxonomy" id="943941"/>
    <lineage>
        <taxon>Bacteria</taxon>
        <taxon>Pseudomonadati</taxon>
        <taxon>Bacteroidota</taxon>
        <taxon>Flavobacteriia</taxon>
        <taxon>Flavobacteriales</taxon>
        <taxon>Flavobacteriaceae</taxon>
        <taxon>Postechiella</taxon>
    </lineage>
</organism>
<proteinExistence type="predicted"/>
<reference evidence="4" key="1">
    <citation type="journal article" date="2019" name="Int. J. Syst. Evol. Microbiol.">
        <title>The Global Catalogue of Microorganisms (GCM) 10K type strain sequencing project: providing services to taxonomists for standard genome sequencing and annotation.</title>
        <authorList>
            <consortium name="The Broad Institute Genomics Platform"/>
            <consortium name="The Broad Institute Genome Sequencing Center for Infectious Disease"/>
            <person name="Wu L."/>
            <person name="Ma J."/>
        </authorList>
    </citation>
    <scope>NUCLEOTIDE SEQUENCE [LARGE SCALE GENOMIC DNA]</scope>
    <source>
        <strain evidence="4">JCM 17630</strain>
    </source>
</reference>
<keyword evidence="4" id="KW-1185">Reference proteome</keyword>
<protein>
    <submittedName>
        <fullName evidence="3">Gfo/Idh/MocA family oxidoreductase</fullName>
    </submittedName>
</protein>
<evidence type="ECO:0000259" key="1">
    <source>
        <dbReference type="Pfam" id="PF01408"/>
    </source>
</evidence>
<name>A0ABP8C8B1_9FLAO</name>
<dbReference type="Gene3D" id="3.30.360.10">
    <property type="entry name" value="Dihydrodipicolinate Reductase, domain 2"/>
    <property type="match status" value="1"/>
</dbReference>
<evidence type="ECO:0000259" key="2">
    <source>
        <dbReference type="Pfam" id="PF22725"/>
    </source>
</evidence>
<gene>
    <name evidence="3" type="ORF">GCM10022291_17490</name>
</gene>
<dbReference type="PANTHER" id="PTHR43708:SF7">
    <property type="entry name" value="OXIDOREDUCTASE"/>
    <property type="match status" value="1"/>
</dbReference>